<accession>W7T1I7</accession>
<keyword evidence="2" id="KW-1185">Reference proteome</keyword>
<dbReference type="AlphaFoldDB" id="W7T1I7"/>
<organism evidence="1 2">
    <name type="scientific">Nannochloropsis gaditana</name>
    <dbReference type="NCBI Taxonomy" id="72520"/>
    <lineage>
        <taxon>Eukaryota</taxon>
        <taxon>Sar</taxon>
        <taxon>Stramenopiles</taxon>
        <taxon>Ochrophyta</taxon>
        <taxon>Eustigmatophyceae</taxon>
        <taxon>Eustigmatales</taxon>
        <taxon>Monodopsidaceae</taxon>
        <taxon>Nannochloropsis</taxon>
    </lineage>
</organism>
<evidence type="ECO:0000313" key="2">
    <source>
        <dbReference type="Proteomes" id="UP000019335"/>
    </source>
</evidence>
<dbReference type="Proteomes" id="UP000019335">
    <property type="component" value="Unassembled WGS sequence"/>
</dbReference>
<sequence length="73" mass="8389">MIPCTQGIHCQCLTPLSCRRLRSQLNHASVTWRAGPPKRLRNIFATDIPRYPSNKPHCTSMPMINLEEVQELM</sequence>
<proteinExistence type="predicted"/>
<reference evidence="1 2" key="1">
    <citation type="journal article" date="2014" name="Mol. Plant">
        <title>Chromosome Scale Genome Assembly and Transcriptome Profiling of Nannochloropsis gaditana in Nitrogen Depletion.</title>
        <authorList>
            <person name="Corteggiani Carpinelli E."/>
            <person name="Telatin A."/>
            <person name="Vitulo N."/>
            <person name="Forcato C."/>
            <person name="D'Angelo M."/>
            <person name="Schiavon R."/>
            <person name="Vezzi A."/>
            <person name="Giacometti G.M."/>
            <person name="Morosinotto T."/>
            <person name="Valle G."/>
        </authorList>
    </citation>
    <scope>NUCLEOTIDE SEQUENCE [LARGE SCALE GENOMIC DNA]</scope>
    <source>
        <strain evidence="1 2">B-31</strain>
    </source>
</reference>
<comment type="caution">
    <text evidence="1">The sequence shown here is derived from an EMBL/GenBank/DDBJ whole genome shotgun (WGS) entry which is preliminary data.</text>
</comment>
<name>W7T1I7_9STRA</name>
<protein>
    <submittedName>
        <fullName evidence="1">Uncharacterized protein</fullName>
    </submittedName>
</protein>
<gene>
    <name evidence="1" type="ORF">Naga_100649g2</name>
</gene>
<evidence type="ECO:0000313" key="1">
    <source>
        <dbReference type="EMBL" id="EWM20587.1"/>
    </source>
</evidence>
<dbReference type="EMBL" id="AZIL01002958">
    <property type="protein sequence ID" value="EWM20587.1"/>
    <property type="molecule type" value="Genomic_DNA"/>
</dbReference>